<dbReference type="EMBL" id="JBHTBR010000005">
    <property type="protein sequence ID" value="MFC7292503.1"/>
    <property type="molecule type" value="Genomic_DNA"/>
</dbReference>
<proteinExistence type="predicted"/>
<name>A0ABW2IND9_9PROT</name>
<protein>
    <submittedName>
        <fullName evidence="2">Serine hydrolase domain-containing protein</fullName>
        <ecNumber evidence="2">3.-.-.-</ecNumber>
    </submittedName>
</protein>
<reference evidence="3" key="1">
    <citation type="journal article" date="2019" name="Int. J. Syst. Evol. Microbiol.">
        <title>The Global Catalogue of Microorganisms (GCM) 10K type strain sequencing project: providing services to taxonomists for standard genome sequencing and annotation.</title>
        <authorList>
            <consortium name="The Broad Institute Genomics Platform"/>
            <consortium name="The Broad Institute Genome Sequencing Center for Infectious Disease"/>
            <person name="Wu L."/>
            <person name="Ma J."/>
        </authorList>
    </citation>
    <scope>NUCLEOTIDE SEQUENCE [LARGE SCALE GENOMIC DNA]</scope>
    <source>
        <strain evidence="3">CCUG 51308</strain>
    </source>
</reference>
<evidence type="ECO:0000259" key="1">
    <source>
        <dbReference type="Pfam" id="PF00144"/>
    </source>
</evidence>
<dbReference type="Proteomes" id="UP001596492">
    <property type="component" value="Unassembled WGS sequence"/>
</dbReference>
<evidence type="ECO:0000313" key="2">
    <source>
        <dbReference type="EMBL" id="MFC7292503.1"/>
    </source>
</evidence>
<keyword evidence="3" id="KW-1185">Reference proteome</keyword>
<gene>
    <name evidence="2" type="ORF">ACFQS8_12805</name>
</gene>
<comment type="caution">
    <text evidence="2">The sequence shown here is derived from an EMBL/GenBank/DDBJ whole genome shotgun (WGS) entry which is preliminary data.</text>
</comment>
<feature type="domain" description="Beta-lactamase-related" evidence="1">
    <location>
        <begin position="65"/>
        <end position="392"/>
    </location>
</feature>
<dbReference type="RefSeq" id="WP_382167981.1">
    <property type="nucleotide sequence ID" value="NZ_JBHTBR010000005.1"/>
</dbReference>
<dbReference type="InterPro" id="IPR012338">
    <property type="entry name" value="Beta-lactam/transpept-like"/>
</dbReference>
<dbReference type="PANTHER" id="PTHR46825:SF15">
    <property type="entry name" value="BETA-LACTAMASE-RELATED DOMAIN-CONTAINING PROTEIN"/>
    <property type="match status" value="1"/>
</dbReference>
<dbReference type="Pfam" id="PF00144">
    <property type="entry name" value="Beta-lactamase"/>
    <property type="match status" value="1"/>
</dbReference>
<dbReference type="InterPro" id="IPR001466">
    <property type="entry name" value="Beta-lactam-related"/>
</dbReference>
<dbReference type="EC" id="3.-.-.-" evidence="2"/>
<dbReference type="GO" id="GO:0016787">
    <property type="term" value="F:hydrolase activity"/>
    <property type="evidence" value="ECO:0007669"/>
    <property type="project" value="UniProtKB-KW"/>
</dbReference>
<accession>A0ABW2IND9</accession>
<dbReference type="Gene3D" id="3.40.710.10">
    <property type="entry name" value="DD-peptidase/beta-lactamase superfamily"/>
    <property type="match status" value="1"/>
</dbReference>
<dbReference type="SUPFAM" id="SSF56601">
    <property type="entry name" value="beta-lactamase/transpeptidase-like"/>
    <property type="match status" value="1"/>
</dbReference>
<evidence type="ECO:0000313" key="3">
    <source>
        <dbReference type="Proteomes" id="UP001596492"/>
    </source>
</evidence>
<dbReference type="InterPro" id="IPR050491">
    <property type="entry name" value="AmpC-like"/>
</dbReference>
<sequence>MSRLGDISAFVSRVVLFTAVGVSFAIAGEADDGIETPSKPVATGELSAPTLAPRPPSLIDLNYVNARVEDLMKEDQMVGFAIAIVDRGEMSFVKGYGNVFPGGPQVNKDTVFRWASLSKGMAGTLAGILDNRGQMDLKAPVSNYKTTLRLPANGTAKVKVEDLLSHQLGIVPNAYDTRLEDGVDPQIIRKDLGKLKNICPPADCHSYQNVAFDAISEIAADVTGKSYQELVTENILQPLGMTSASLTREELIQSGNYAFPFGYSRGISMVAPVELNDNYYKVPAAGGMNSSIEDLARYMQAQMGLAPNVLPPEVLDKIHAPKAATWKERNRMRRQSSHITHADYALGWRVYDYEGRKLVGHRGAVRGYRAMILFDPELDTGIAALWNSSTSMPVGLQFEVMDMAYGLEPQKWMKLSSQGEDELTTSGD</sequence>
<dbReference type="PANTHER" id="PTHR46825">
    <property type="entry name" value="D-ALANYL-D-ALANINE-CARBOXYPEPTIDASE/ENDOPEPTIDASE AMPH"/>
    <property type="match status" value="1"/>
</dbReference>
<keyword evidence="2" id="KW-0378">Hydrolase</keyword>
<organism evidence="2 3">
    <name type="scientific">Hirschia litorea</name>
    <dbReference type="NCBI Taxonomy" id="1199156"/>
    <lineage>
        <taxon>Bacteria</taxon>
        <taxon>Pseudomonadati</taxon>
        <taxon>Pseudomonadota</taxon>
        <taxon>Alphaproteobacteria</taxon>
        <taxon>Hyphomonadales</taxon>
        <taxon>Hyphomonadaceae</taxon>
        <taxon>Hirschia</taxon>
    </lineage>
</organism>